<dbReference type="eggNOG" id="COG2071">
    <property type="taxonomic scope" value="Bacteria"/>
</dbReference>
<dbReference type="GO" id="GO:0033969">
    <property type="term" value="F:gamma-glutamyl-gamma-aminobutyrate hydrolase activity"/>
    <property type="evidence" value="ECO:0007669"/>
    <property type="project" value="UniProtKB-EC"/>
</dbReference>
<dbReference type="InterPro" id="IPR029062">
    <property type="entry name" value="Class_I_gatase-like"/>
</dbReference>
<dbReference type="STRING" id="1484693.RS694_08935"/>
<comment type="function">
    <text evidence="3">Involved in the breakdown of putrescine via hydrolysis of the gamma-glutamyl linkage of gamma-glutamyl-gamma-aminobutyrate.</text>
</comment>
<dbReference type="SUPFAM" id="SSF52317">
    <property type="entry name" value="Class I glutamine amidotransferase-like"/>
    <property type="match status" value="1"/>
</dbReference>
<organism evidence="6 7">
    <name type="scientific">Rhodoferax saidenbachensis</name>
    <dbReference type="NCBI Taxonomy" id="1484693"/>
    <lineage>
        <taxon>Bacteria</taxon>
        <taxon>Pseudomonadati</taxon>
        <taxon>Pseudomonadota</taxon>
        <taxon>Betaproteobacteria</taxon>
        <taxon>Burkholderiales</taxon>
        <taxon>Comamonadaceae</taxon>
        <taxon>Rhodoferax</taxon>
    </lineage>
</organism>
<dbReference type="PANTHER" id="PTHR43235:SF1">
    <property type="entry name" value="GLUTAMINE AMIDOTRANSFERASE PB2B2.05-RELATED"/>
    <property type="match status" value="1"/>
</dbReference>
<dbReference type="InterPro" id="IPR011697">
    <property type="entry name" value="Peptidase_C26"/>
</dbReference>
<evidence type="ECO:0000256" key="5">
    <source>
        <dbReference type="ARBA" id="ARBA00066788"/>
    </source>
</evidence>
<dbReference type="FunFam" id="3.40.50.880:FF:000030">
    <property type="entry name" value="Gamma-glutamyl-gamma-aminobutyrate hydrolase PuuD"/>
    <property type="match status" value="1"/>
</dbReference>
<dbReference type="EC" id="3.5.1.94" evidence="5"/>
<dbReference type="PROSITE" id="PS51273">
    <property type="entry name" value="GATASE_TYPE_1"/>
    <property type="match status" value="1"/>
</dbReference>
<dbReference type="InterPro" id="IPR044668">
    <property type="entry name" value="PuuD-like"/>
</dbReference>
<dbReference type="CDD" id="cd01745">
    <property type="entry name" value="GATase1_2"/>
    <property type="match status" value="1"/>
</dbReference>
<evidence type="ECO:0000256" key="3">
    <source>
        <dbReference type="ARBA" id="ARBA00055068"/>
    </source>
</evidence>
<proteinExistence type="inferred from homology"/>
<sequence>MKKPPSLVWLPADHRLLGRDDHTMPFLVLGDKYARAVKENAGAQPVMFPLAQASQIAELLELVDGVMLTGSPSNVHPSHFNEAVANASLPLDPQRDALTLDLVKACLEQAVPLLGVCRGFQEINVALGGSLLQAVQDVPGMMDHREPKDAPYSEQYAPRHTVSLVAGSALAQWAGAETAQVNSLHGQGIGRLAQGLRALAHAPDGLVEAFEVQGARAFAYAVQWHPEWRTAENPFYTALFQAFGDACRARNEHRNQQSRQ</sequence>
<protein>
    <recommendedName>
        <fullName evidence="5">gamma-glutamyl-gamma-aminobutyrate hydrolase</fullName>
        <ecNumber evidence="5">3.5.1.94</ecNumber>
    </recommendedName>
</protein>
<dbReference type="Proteomes" id="UP000186110">
    <property type="component" value="Chromosome"/>
</dbReference>
<dbReference type="RefSeq" id="WP_029707680.1">
    <property type="nucleotide sequence ID" value="NZ_CP019239.1"/>
</dbReference>
<dbReference type="KEGG" id="rsb:RS694_08935"/>
<evidence type="ECO:0000256" key="2">
    <source>
        <dbReference type="ARBA" id="ARBA00052718"/>
    </source>
</evidence>
<reference evidence="6 7" key="1">
    <citation type="submission" date="2017-01" db="EMBL/GenBank/DDBJ databases">
        <authorList>
            <person name="Mah S.A."/>
            <person name="Swanson W.J."/>
            <person name="Moy G.W."/>
            <person name="Vacquier V.D."/>
        </authorList>
    </citation>
    <scope>NUCLEOTIDE SEQUENCE [LARGE SCALE GENOMIC DNA]</scope>
    <source>
        <strain evidence="6 7">DSM 22694</strain>
    </source>
</reference>
<comment type="catalytic activity">
    <reaction evidence="2">
        <text>4-(gamma-L-glutamylamino)butanoate + H2O = 4-aminobutanoate + L-glutamate</text>
        <dbReference type="Rhea" id="RHEA:19737"/>
        <dbReference type="ChEBI" id="CHEBI:15377"/>
        <dbReference type="ChEBI" id="CHEBI:29985"/>
        <dbReference type="ChEBI" id="CHEBI:58800"/>
        <dbReference type="ChEBI" id="CHEBI:59888"/>
        <dbReference type="EC" id="3.5.1.94"/>
    </reaction>
</comment>
<evidence type="ECO:0000313" key="6">
    <source>
        <dbReference type="EMBL" id="APW42642.1"/>
    </source>
</evidence>
<comment type="pathway">
    <text evidence="4">Amine and polyamine degradation; putrescine degradation; 4-aminobutanoate from putrescine: step 4/4.</text>
</comment>
<gene>
    <name evidence="6" type="ORF">RS694_08935</name>
</gene>
<accession>A0A1P8K9I1</accession>
<name>A0A1P8K9I1_9BURK</name>
<keyword evidence="7" id="KW-1185">Reference proteome</keyword>
<dbReference type="PANTHER" id="PTHR43235">
    <property type="entry name" value="GLUTAMINE AMIDOTRANSFERASE PB2B2.05-RELATED"/>
    <property type="match status" value="1"/>
</dbReference>
<evidence type="ECO:0000313" key="7">
    <source>
        <dbReference type="Proteomes" id="UP000186110"/>
    </source>
</evidence>
<evidence type="ECO:0000256" key="4">
    <source>
        <dbReference type="ARBA" id="ARBA00060634"/>
    </source>
</evidence>
<dbReference type="Pfam" id="PF07722">
    <property type="entry name" value="Peptidase_C26"/>
    <property type="match status" value="1"/>
</dbReference>
<comment type="similarity">
    <text evidence="1">Belongs to the peptidase C26 family.</text>
</comment>
<dbReference type="Gene3D" id="3.40.50.880">
    <property type="match status" value="1"/>
</dbReference>
<dbReference type="GO" id="GO:0006598">
    <property type="term" value="P:polyamine catabolic process"/>
    <property type="evidence" value="ECO:0007669"/>
    <property type="project" value="TreeGrafter"/>
</dbReference>
<keyword evidence="6" id="KW-0378">Hydrolase</keyword>
<dbReference type="AlphaFoldDB" id="A0A1P8K9I1"/>
<dbReference type="GO" id="GO:0005829">
    <property type="term" value="C:cytosol"/>
    <property type="evidence" value="ECO:0007669"/>
    <property type="project" value="TreeGrafter"/>
</dbReference>
<evidence type="ECO:0000256" key="1">
    <source>
        <dbReference type="ARBA" id="ARBA00011083"/>
    </source>
</evidence>
<dbReference type="EMBL" id="CP019239">
    <property type="protein sequence ID" value="APW42642.1"/>
    <property type="molecule type" value="Genomic_DNA"/>
</dbReference>